<organism evidence="3">
    <name type="scientific">Uncultured Desulfatiglans sp</name>
    <dbReference type="NCBI Taxonomy" id="1748965"/>
    <lineage>
        <taxon>Bacteria</taxon>
        <taxon>Pseudomonadati</taxon>
        <taxon>Thermodesulfobacteriota</taxon>
        <taxon>Desulfobacteria</taxon>
        <taxon>Desulfatiglandales</taxon>
        <taxon>Desulfatiglandaceae</taxon>
        <taxon>Desulfatiglans</taxon>
        <taxon>environmental samples</taxon>
    </lineage>
</organism>
<dbReference type="Gene3D" id="3.30.70.1380">
    <property type="entry name" value="Transcriptional regulatory protein pf0864 domain like"/>
    <property type="match status" value="1"/>
</dbReference>
<dbReference type="EMBL" id="UPXX01000014">
    <property type="protein sequence ID" value="VBB42730.1"/>
    <property type="molecule type" value="Genomic_DNA"/>
</dbReference>
<evidence type="ECO:0000256" key="2">
    <source>
        <dbReference type="HAMAP-Rule" id="MF_01074"/>
    </source>
</evidence>
<keyword evidence="1 2" id="KW-0533">Nickel</keyword>
<dbReference type="InterPro" id="IPR002822">
    <property type="entry name" value="Ni_insertion"/>
</dbReference>
<name>A0A653A3W7_UNCDX</name>
<dbReference type="PANTHER" id="PTHR36566">
    <property type="entry name" value="NICKEL INSERTION PROTEIN-RELATED"/>
    <property type="match status" value="1"/>
</dbReference>
<proteinExistence type="inferred from homology"/>
<keyword evidence="2" id="KW-0456">Lyase</keyword>
<comment type="similarity">
    <text evidence="2">Belongs to the LarC family.</text>
</comment>
<dbReference type="NCBIfam" id="TIGR00299">
    <property type="entry name" value="nickel pincer cofactor biosynthesis protein LarC"/>
    <property type="match status" value="1"/>
</dbReference>
<sequence>MKTAYFDCYAGVSGDMFIGSLLDAGLPFEELQAALETLPLEGYRLGMREELRQGIRGTRFLVEMLQHEHAHRRLGDVRRIIRSSALSAWAKGTAEAVFEILARAEGKVHGLSPDAVTFHEVGAVDSIVDIVGGVFGVERLGIERMHASPLPLGRGFTPSAHGRLPLPAPATLEILAGLEVRDAGTETETVTPTGAALLKVLASSWGPMPAMRIQRIGYGAGSRDLPDRPNCLRVLIGDAAVAGNAETVLMLETNLDDASSEFMGYMMERLFGAGALDVVFIPVQMKKNRPGTQVQVMAHPVRKDDLTRILFEESLTLGVRVRMCEREVLEREVVTVESPWGPLEVKRVKGPGGRWRLVPEYEACRAVAVGRRVPLRDVYAWVTGLEDSGL</sequence>
<dbReference type="GO" id="GO:0016829">
    <property type="term" value="F:lyase activity"/>
    <property type="evidence" value="ECO:0007669"/>
    <property type="project" value="UniProtKB-UniRule"/>
</dbReference>
<dbReference type="AlphaFoldDB" id="A0A653A3W7"/>
<accession>A0A653A3W7</accession>
<evidence type="ECO:0000313" key="3">
    <source>
        <dbReference type="EMBL" id="VBB42730.1"/>
    </source>
</evidence>
<dbReference type="Pfam" id="PF01969">
    <property type="entry name" value="Ni_insertion"/>
    <property type="match status" value="1"/>
</dbReference>
<reference evidence="3" key="1">
    <citation type="submission" date="2018-07" db="EMBL/GenBank/DDBJ databases">
        <authorList>
            <consortium name="Genoscope - CEA"/>
            <person name="William W."/>
        </authorList>
    </citation>
    <scope>NUCLEOTIDE SEQUENCE</scope>
    <source>
        <strain evidence="3">IK1</strain>
    </source>
</reference>
<dbReference type="PANTHER" id="PTHR36566:SF1">
    <property type="entry name" value="PYRIDINIUM-3,5-BISTHIOCARBOXYLIC ACID MONONUCLEOTIDE NICKEL INSERTION PROTEIN"/>
    <property type="match status" value="1"/>
</dbReference>
<dbReference type="HAMAP" id="MF_01074">
    <property type="entry name" value="LarC"/>
    <property type="match status" value="1"/>
</dbReference>
<gene>
    <name evidence="3" type="ORF">TRIP_B210052</name>
</gene>
<evidence type="ECO:0000256" key="1">
    <source>
        <dbReference type="ARBA" id="ARBA00022596"/>
    </source>
</evidence>
<protein>
    <recommendedName>
        <fullName evidence="2">Putative nickel insertion protein</fullName>
    </recommendedName>
</protein>
<dbReference type="GO" id="GO:0016151">
    <property type="term" value="F:nickel cation binding"/>
    <property type="evidence" value="ECO:0007669"/>
    <property type="project" value="UniProtKB-UniRule"/>
</dbReference>